<dbReference type="RefSeq" id="WP_083943486.1">
    <property type="nucleotide sequence ID" value="NZ_CP113864.1"/>
</dbReference>
<accession>A0ABY7BG32</accession>
<name>A0ABY7BG32_9FIRM</name>
<sequence length="116" mass="13695">MLTNYVVLKVEGGNLNKFLNMLVFNKVLLAVKKREPDSLIIMIRLSNFRKVVNITKKSKSRFHVLEKRGIYFLLREVTIFKLISIVFSVFLLFLFNLFIFDIKINPQNDDSLVRKK</sequence>
<proteinExistence type="predicted"/>
<dbReference type="Pfam" id="PF06898">
    <property type="entry name" value="YqfD"/>
    <property type="match status" value="1"/>
</dbReference>
<evidence type="ECO:0000256" key="1">
    <source>
        <dbReference type="SAM" id="Phobius"/>
    </source>
</evidence>
<keyword evidence="1" id="KW-0812">Transmembrane</keyword>
<organism evidence="2 3">
    <name type="scientific">Caldicellulosiruptor naganoensis</name>
    <dbReference type="NCBI Taxonomy" id="29324"/>
    <lineage>
        <taxon>Bacteria</taxon>
        <taxon>Bacillati</taxon>
        <taxon>Bacillota</taxon>
        <taxon>Bacillota incertae sedis</taxon>
        <taxon>Caldicellulosiruptorales</taxon>
        <taxon>Caldicellulosiruptoraceae</taxon>
        <taxon>Caldicellulosiruptor</taxon>
    </lineage>
</organism>
<feature type="transmembrane region" description="Helical" evidence="1">
    <location>
        <begin position="79"/>
        <end position="100"/>
    </location>
</feature>
<dbReference type="InterPro" id="IPR010690">
    <property type="entry name" value="YqfD"/>
</dbReference>
<gene>
    <name evidence="2" type="ORF">OTJ99_001462</name>
</gene>
<keyword evidence="1" id="KW-1133">Transmembrane helix</keyword>
<dbReference type="EMBL" id="CP113864">
    <property type="protein sequence ID" value="WAM30690.1"/>
    <property type="molecule type" value="Genomic_DNA"/>
</dbReference>
<evidence type="ECO:0000313" key="3">
    <source>
        <dbReference type="Proteomes" id="UP001164745"/>
    </source>
</evidence>
<keyword evidence="1" id="KW-0472">Membrane</keyword>
<keyword evidence="3" id="KW-1185">Reference proteome</keyword>
<evidence type="ECO:0000313" key="2">
    <source>
        <dbReference type="EMBL" id="WAM30690.1"/>
    </source>
</evidence>
<dbReference type="Proteomes" id="UP001164745">
    <property type="component" value="Chromosome"/>
</dbReference>
<reference evidence="2" key="1">
    <citation type="submission" date="2022-12" db="EMBL/GenBank/DDBJ databases">
        <authorList>
            <person name="Bing R.G."/>
            <person name="Willard D.J."/>
            <person name="Manesh M.J.H."/>
            <person name="Laemthong T."/>
            <person name="Crosby J.R."/>
            <person name="Kelly R.M."/>
        </authorList>
    </citation>
    <scope>NUCLEOTIDE SEQUENCE</scope>
    <source>
        <strain evidence="2">DSM 8991</strain>
    </source>
</reference>
<protein>
    <submittedName>
        <fullName evidence="2">Sporulation protein YqfD</fullName>
    </submittedName>
</protein>